<feature type="transmembrane region" description="Helical" evidence="1">
    <location>
        <begin position="89"/>
        <end position="110"/>
    </location>
</feature>
<accession>A0A2C9WPU8</accession>
<sequence length="167" mass="19467">MEGSQIPHPRIGSNGRVSDPPLRQQNSIRCNLLLLYIIFIYFKIASLRYEIAGLIDSFDSYGHFHLTPPTTGGLLLSRLLTRPHMANAFTGYFSLFVSYHCLLLMIEIFVEAIVKHCRFSYIYKYLITWITLICTNRLDDSRLLVFLMTRIDMLRFVIITFCTRSFL</sequence>
<proteinExistence type="predicted"/>
<organism evidence="2">
    <name type="scientific">Manihot esculenta</name>
    <name type="common">Cassava</name>
    <name type="synonym">Jatropha manihot</name>
    <dbReference type="NCBI Taxonomy" id="3983"/>
    <lineage>
        <taxon>Eukaryota</taxon>
        <taxon>Viridiplantae</taxon>
        <taxon>Streptophyta</taxon>
        <taxon>Embryophyta</taxon>
        <taxon>Tracheophyta</taxon>
        <taxon>Spermatophyta</taxon>
        <taxon>Magnoliopsida</taxon>
        <taxon>eudicotyledons</taxon>
        <taxon>Gunneridae</taxon>
        <taxon>Pentapetalae</taxon>
        <taxon>rosids</taxon>
        <taxon>fabids</taxon>
        <taxon>Malpighiales</taxon>
        <taxon>Euphorbiaceae</taxon>
        <taxon>Crotonoideae</taxon>
        <taxon>Manihoteae</taxon>
        <taxon>Manihot</taxon>
    </lineage>
</organism>
<reference evidence="2" key="1">
    <citation type="submission" date="2016-02" db="EMBL/GenBank/DDBJ databases">
        <title>WGS assembly of Manihot esculenta.</title>
        <authorList>
            <person name="Bredeson J.V."/>
            <person name="Prochnik S.E."/>
            <person name="Lyons J.B."/>
            <person name="Schmutz J."/>
            <person name="Grimwood J."/>
            <person name="Vrebalov J."/>
            <person name="Bart R.S."/>
            <person name="Amuge T."/>
            <person name="Ferguson M.E."/>
            <person name="Green R."/>
            <person name="Putnam N."/>
            <person name="Stites J."/>
            <person name="Rounsley S."/>
            <person name="Rokhsar D.S."/>
        </authorList>
    </citation>
    <scope>NUCLEOTIDE SEQUENCE [LARGE SCALE GENOMIC DNA]</scope>
    <source>
        <tissue evidence="2">Leaf</tissue>
    </source>
</reference>
<evidence type="ECO:0000256" key="1">
    <source>
        <dbReference type="SAM" id="Phobius"/>
    </source>
</evidence>
<dbReference type="AlphaFoldDB" id="A0A2C9WPU8"/>
<protein>
    <submittedName>
        <fullName evidence="2">Uncharacterized protein</fullName>
    </submittedName>
</protein>
<keyword evidence="1" id="KW-1133">Transmembrane helix</keyword>
<evidence type="ECO:0000313" key="2">
    <source>
        <dbReference type="EMBL" id="OAY62430.1"/>
    </source>
</evidence>
<gene>
    <name evidence="2" type="ORF">MANES_01G267600</name>
</gene>
<keyword evidence="1" id="KW-0472">Membrane</keyword>
<dbReference type="EMBL" id="CM004387">
    <property type="protein sequence ID" value="OAY62430.1"/>
    <property type="molecule type" value="Genomic_DNA"/>
</dbReference>
<name>A0A2C9WPU8_MANES</name>
<keyword evidence="1" id="KW-0812">Transmembrane</keyword>
<feature type="transmembrane region" description="Helical" evidence="1">
    <location>
        <begin position="32"/>
        <end position="51"/>
    </location>
</feature>